<reference evidence="1 2" key="1">
    <citation type="submission" date="2015-01" db="EMBL/GenBank/DDBJ databases">
        <title>Evolution of Trichinella species and genotypes.</title>
        <authorList>
            <person name="Korhonen P.K."/>
            <person name="Edoardo P."/>
            <person name="Giuseppe L.R."/>
            <person name="Gasser R.B."/>
        </authorList>
    </citation>
    <scope>NUCLEOTIDE SEQUENCE [LARGE SCALE GENOMIC DNA]</scope>
    <source>
        <strain evidence="1">ISS13</strain>
    </source>
</reference>
<proteinExistence type="predicted"/>
<dbReference type="EMBL" id="JYDR01000722">
    <property type="protein sequence ID" value="KRY63997.1"/>
    <property type="molecule type" value="Genomic_DNA"/>
</dbReference>
<sequence length="41" mass="4827">MLQTSDFLRNLINFRFWAIDICITKSPAYCMQVPFQTENLG</sequence>
<organism evidence="1 2">
    <name type="scientific">Trichinella pseudospiralis</name>
    <name type="common">Parasitic roundworm</name>
    <dbReference type="NCBI Taxonomy" id="6337"/>
    <lineage>
        <taxon>Eukaryota</taxon>
        <taxon>Metazoa</taxon>
        <taxon>Ecdysozoa</taxon>
        <taxon>Nematoda</taxon>
        <taxon>Enoplea</taxon>
        <taxon>Dorylaimia</taxon>
        <taxon>Trichinellida</taxon>
        <taxon>Trichinellidae</taxon>
        <taxon>Trichinella</taxon>
    </lineage>
</organism>
<name>A0A0V1DR11_TRIPS</name>
<evidence type="ECO:0000313" key="1">
    <source>
        <dbReference type="EMBL" id="KRY63997.1"/>
    </source>
</evidence>
<protein>
    <submittedName>
        <fullName evidence="1">Uncharacterized protein</fullName>
    </submittedName>
</protein>
<gene>
    <name evidence="1" type="ORF">T4A_11652</name>
</gene>
<dbReference type="AlphaFoldDB" id="A0A0V1DR11"/>
<comment type="caution">
    <text evidence="1">The sequence shown here is derived from an EMBL/GenBank/DDBJ whole genome shotgun (WGS) entry which is preliminary data.</text>
</comment>
<accession>A0A0V1DR11</accession>
<dbReference type="Proteomes" id="UP000054632">
    <property type="component" value="Unassembled WGS sequence"/>
</dbReference>
<evidence type="ECO:0000313" key="2">
    <source>
        <dbReference type="Proteomes" id="UP000054632"/>
    </source>
</evidence>